<sequence length="67" mass="7562">MNNLIKGFFFLLLVIGLIVSTNIFIQDTSEDVKTSENFIVKNPKTGETWDSIEDYVYKNSRGDIGDG</sequence>
<protein>
    <submittedName>
        <fullName evidence="2">Uncharacterized protein</fullName>
    </submittedName>
</protein>
<keyword evidence="1" id="KW-1133">Transmembrane helix</keyword>
<proteinExistence type="predicted"/>
<keyword evidence="1" id="KW-0812">Transmembrane</keyword>
<organism evidence="2">
    <name type="scientific">marine sediment metagenome</name>
    <dbReference type="NCBI Taxonomy" id="412755"/>
    <lineage>
        <taxon>unclassified sequences</taxon>
        <taxon>metagenomes</taxon>
        <taxon>ecological metagenomes</taxon>
    </lineage>
</organism>
<comment type="caution">
    <text evidence="2">The sequence shown here is derived from an EMBL/GenBank/DDBJ whole genome shotgun (WGS) entry which is preliminary data.</text>
</comment>
<dbReference type="AlphaFoldDB" id="A0A0F9SRP5"/>
<name>A0A0F9SRP5_9ZZZZ</name>
<accession>A0A0F9SRP5</accession>
<dbReference type="EMBL" id="LAZR01000422">
    <property type="protein sequence ID" value="KKN69584.1"/>
    <property type="molecule type" value="Genomic_DNA"/>
</dbReference>
<evidence type="ECO:0000313" key="2">
    <source>
        <dbReference type="EMBL" id="KKN69584.1"/>
    </source>
</evidence>
<reference evidence="2" key="1">
    <citation type="journal article" date="2015" name="Nature">
        <title>Complex archaea that bridge the gap between prokaryotes and eukaryotes.</title>
        <authorList>
            <person name="Spang A."/>
            <person name="Saw J.H."/>
            <person name="Jorgensen S.L."/>
            <person name="Zaremba-Niedzwiedzka K."/>
            <person name="Martijn J."/>
            <person name="Lind A.E."/>
            <person name="van Eijk R."/>
            <person name="Schleper C."/>
            <person name="Guy L."/>
            <person name="Ettema T.J."/>
        </authorList>
    </citation>
    <scope>NUCLEOTIDE SEQUENCE</scope>
</reference>
<gene>
    <name evidence="2" type="ORF">LCGC14_0438870</name>
</gene>
<evidence type="ECO:0000256" key="1">
    <source>
        <dbReference type="SAM" id="Phobius"/>
    </source>
</evidence>
<keyword evidence="1" id="KW-0472">Membrane</keyword>
<feature type="transmembrane region" description="Helical" evidence="1">
    <location>
        <begin position="7"/>
        <end position="25"/>
    </location>
</feature>